<dbReference type="Proteomes" id="UP000639606">
    <property type="component" value="Unassembled WGS sequence"/>
</dbReference>
<sequence length="482" mass="53751">MSLSPHHYRELLAAALPVATDSDTLDPDVRTLFTPANHRKALEPDVTVVQGGPGVGKTVWFKALQNDRLRQLAAAEYQLPRLNRVTPLAGYGTALRPDQYPSQRALDHLQRIAKPEDIWTAVVLCAVRAEGISELVEWSDRVRWLLEHPDASERALAKADDNAGRHGVTMLFLFDGLDRLHSSRDVNDSLVRGILQVALDLRTRTRNLRAKVFIRPDMFDGIRLNFPDASKLVANAADLTWSPTSLYGLLFHRMGNSDNPHSAQFIADTGEWDTQGERRTPPRSLVGDSEHQKQVFTAIAGPYMGTDRRKGITYTWLPNHLTDGIGQVSPRSFLAALRKATDITGERHSTYEFALYWDGIRQGVQEASGIRVVEIREDIPWVATAIAPLGGLQVPIEESDVVQRWEERKLRTALDELSQQTAEGNEERSAPTGPLSTDYGKLIAELIELGVMSRRANGKLDLPDVYRIAFDIGRKGGVPRVR</sequence>
<reference evidence="2" key="2">
    <citation type="submission" date="2020-09" db="EMBL/GenBank/DDBJ databases">
        <authorList>
            <person name="Sun Q."/>
            <person name="Ohkuma M."/>
        </authorList>
    </citation>
    <scope>NUCLEOTIDE SEQUENCE</scope>
    <source>
        <strain evidence="2">JCM 3313</strain>
    </source>
</reference>
<accession>A0A918AMI9</accession>
<proteinExistence type="predicted"/>
<gene>
    <name evidence="2" type="ORF">GCM10010185_34680</name>
</gene>
<evidence type="ECO:0000256" key="1">
    <source>
        <dbReference type="SAM" id="MobiDB-lite"/>
    </source>
</evidence>
<keyword evidence="3" id="KW-1185">Reference proteome</keyword>
<feature type="region of interest" description="Disordered" evidence="1">
    <location>
        <begin position="417"/>
        <end position="436"/>
    </location>
</feature>
<evidence type="ECO:0000313" key="3">
    <source>
        <dbReference type="Proteomes" id="UP000639606"/>
    </source>
</evidence>
<organism evidence="2 3">
    <name type="scientific">Saccharothrix coeruleofusca</name>
    <dbReference type="NCBI Taxonomy" id="33919"/>
    <lineage>
        <taxon>Bacteria</taxon>
        <taxon>Bacillati</taxon>
        <taxon>Actinomycetota</taxon>
        <taxon>Actinomycetes</taxon>
        <taxon>Pseudonocardiales</taxon>
        <taxon>Pseudonocardiaceae</taxon>
        <taxon>Saccharothrix</taxon>
    </lineage>
</organism>
<reference evidence="2" key="1">
    <citation type="journal article" date="2014" name="Int. J. Syst. Evol. Microbiol.">
        <title>Complete genome sequence of Corynebacterium casei LMG S-19264T (=DSM 44701T), isolated from a smear-ripened cheese.</title>
        <authorList>
            <consortium name="US DOE Joint Genome Institute (JGI-PGF)"/>
            <person name="Walter F."/>
            <person name="Albersmeier A."/>
            <person name="Kalinowski J."/>
            <person name="Ruckert C."/>
        </authorList>
    </citation>
    <scope>NUCLEOTIDE SEQUENCE</scope>
    <source>
        <strain evidence="2">JCM 3313</strain>
    </source>
</reference>
<dbReference type="AlphaFoldDB" id="A0A918AMI9"/>
<comment type="caution">
    <text evidence="2">The sequence shown here is derived from an EMBL/GenBank/DDBJ whole genome shotgun (WGS) entry which is preliminary data.</text>
</comment>
<evidence type="ECO:0008006" key="4">
    <source>
        <dbReference type="Google" id="ProtNLM"/>
    </source>
</evidence>
<dbReference type="EMBL" id="BMRG01000005">
    <property type="protein sequence ID" value="GGP59226.1"/>
    <property type="molecule type" value="Genomic_DNA"/>
</dbReference>
<dbReference type="RefSeq" id="WP_189224280.1">
    <property type="nucleotide sequence ID" value="NZ_BMRG01000005.1"/>
</dbReference>
<protein>
    <recommendedName>
        <fullName evidence="4">AAA domain-containing protein</fullName>
    </recommendedName>
</protein>
<evidence type="ECO:0000313" key="2">
    <source>
        <dbReference type="EMBL" id="GGP59226.1"/>
    </source>
</evidence>
<name>A0A918AMI9_9PSEU</name>